<evidence type="ECO:0000256" key="1">
    <source>
        <dbReference type="SAM" id="MobiDB-lite"/>
    </source>
</evidence>
<evidence type="ECO:0000313" key="2">
    <source>
        <dbReference type="EMBL" id="MFC6090836.1"/>
    </source>
</evidence>
<dbReference type="EMBL" id="JBHSQO010000014">
    <property type="protein sequence ID" value="MFC6090836.1"/>
    <property type="molecule type" value="Genomic_DNA"/>
</dbReference>
<proteinExistence type="predicted"/>
<feature type="region of interest" description="Disordered" evidence="1">
    <location>
        <begin position="54"/>
        <end position="79"/>
    </location>
</feature>
<accession>A0ABW1P6J1</accession>
<sequence length="79" mass="8882">MVVDHDEHVIMISKHLTRWRDVGDAMLLGLRLLCQGRAIVTGPTGEPVWAELRAVGDGRPHRPPEDRPSSPRLRIVRDA</sequence>
<name>A0ABW1P6J1_9PSEU</name>
<comment type="caution">
    <text evidence="2">The sequence shown here is derived from an EMBL/GenBank/DDBJ whole genome shotgun (WGS) entry which is preliminary data.</text>
</comment>
<evidence type="ECO:0000313" key="3">
    <source>
        <dbReference type="Proteomes" id="UP001596220"/>
    </source>
</evidence>
<organism evidence="2 3">
    <name type="scientific">Saccharothrix lopnurensis</name>
    <dbReference type="NCBI Taxonomy" id="1670621"/>
    <lineage>
        <taxon>Bacteria</taxon>
        <taxon>Bacillati</taxon>
        <taxon>Actinomycetota</taxon>
        <taxon>Actinomycetes</taxon>
        <taxon>Pseudonocardiales</taxon>
        <taxon>Pseudonocardiaceae</taxon>
        <taxon>Saccharothrix</taxon>
    </lineage>
</organism>
<dbReference type="Proteomes" id="UP001596220">
    <property type="component" value="Unassembled WGS sequence"/>
</dbReference>
<dbReference type="RefSeq" id="WP_380637037.1">
    <property type="nucleotide sequence ID" value="NZ_JBHSQO010000014.1"/>
</dbReference>
<reference evidence="3" key="1">
    <citation type="journal article" date="2019" name="Int. J. Syst. Evol. Microbiol.">
        <title>The Global Catalogue of Microorganisms (GCM) 10K type strain sequencing project: providing services to taxonomists for standard genome sequencing and annotation.</title>
        <authorList>
            <consortium name="The Broad Institute Genomics Platform"/>
            <consortium name="The Broad Institute Genome Sequencing Center for Infectious Disease"/>
            <person name="Wu L."/>
            <person name="Ma J."/>
        </authorList>
    </citation>
    <scope>NUCLEOTIDE SEQUENCE [LARGE SCALE GENOMIC DNA]</scope>
    <source>
        <strain evidence="3">CGMCC 4.7246</strain>
    </source>
</reference>
<gene>
    <name evidence="2" type="ORF">ACFP3R_16270</name>
</gene>
<keyword evidence="3" id="KW-1185">Reference proteome</keyword>
<protein>
    <submittedName>
        <fullName evidence="2">Uncharacterized protein</fullName>
    </submittedName>
</protein>